<dbReference type="InterPro" id="IPR015854">
    <property type="entry name" value="ABC_transpr_LolD-like"/>
</dbReference>
<dbReference type="InterPro" id="IPR003593">
    <property type="entry name" value="AAA+_ATPase"/>
</dbReference>
<evidence type="ECO:0000313" key="7">
    <source>
        <dbReference type="Proteomes" id="UP001170717"/>
    </source>
</evidence>
<reference evidence="6" key="1">
    <citation type="submission" date="2023-07" db="EMBL/GenBank/DDBJ databases">
        <title>Genome content predicts the carbon catabolic preferences of heterotrophic bacteria.</title>
        <authorList>
            <person name="Gralka M."/>
        </authorList>
    </citation>
    <scope>NUCLEOTIDE SEQUENCE</scope>
    <source>
        <strain evidence="6">F2M12</strain>
    </source>
</reference>
<dbReference type="PROSITE" id="PS50893">
    <property type="entry name" value="ABC_TRANSPORTER_2"/>
    <property type="match status" value="1"/>
</dbReference>
<feature type="region of interest" description="Disordered" evidence="4">
    <location>
        <begin position="1"/>
        <end position="21"/>
    </location>
</feature>
<dbReference type="PROSITE" id="PS00211">
    <property type="entry name" value="ABC_TRANSPORTER_1"/>
    <property type="match status" value="1"/>
</dbReference>
<dbReference type="InterPro" id="IPR017911">
    <property type="entry name" value="MacB-like_ATP-bd"/>
</dbReference>
<dbReference type="InterPro" id="IPR027417">
    <property type="entry name" value="P-loop_NTPase"/>
</dbReference>
<evidence type="ECO:0000313" key="6">
    <source>
        <dbReference type="EMBL" id="MDO6576866.1"/>
    </source>
</evidence>
<gene>
    <name evidence="6" type="ORF">Q4527_05650</name>
</gene>
<dbReference type="GO" id="GO:0005886">
    <property type="term" value="C:plasma membrane"/>
    <property type="evidence" value="ECO:0007669"/>
    <property type="project" value="TreeGrafter"/>
</dbReference>
<sequence>MSAAPEQPLKNKADSNTAAPNQGNAIALNDVNYHYADANSSGLYIPTWKVNYGDRVFLHGHSGSGKTTLLNLLAGVLTPQSGELSLLGKPFSALSARQRDKFRAQHIGVVFQQFNLIPYLSVLKNIELATYFAKAGKTNITDAAEALLTGLNLPATILQQPANALSVGQQQRVAIARALINKPEILLVDEPTSALDAAARDAFMTILIDMCKQHNTTLIFVSHDMYLKKFFETSVEMSSLKGSSLKQSSLIQPAETK</sequence>
<dbReference type="Proteomes" id="UP001170717">
    <property type="component" value="Unassembled WGS sequence"/>
</dbReference>
<accession>A0AAW7Z1N2</accession>
<dbReference type="InterPro" id="IPR017871">
    <property type="entry name" value="ABC_transporter-like_CS"/>
</dbReference>
<name>A0AAW7Z1N2_9ALTE</name>
<dbReference type="EMBL" id="JAUOQI010000003">
    <property type="protein sequence ID" value="MDO6576866.1"/>
    <property type="molecule type" value="Genomic_DNA"/>
</dbReference>
<feature type="domain" description="ABC transporter" evidence="5">
    <location>
        <begin position="26"/>
        <end position="256"/>
    </location>
</feature>
<evidence type="ECO:0000256" key="4">
    <source>
        <dbReference type="SAM" id="MobiDB-lite"/>
    </source>
</evidence>
<proteinExistence type="predicted"/>
<dbReference type="RefSeq" id="WP_303463433.1">
    <property type="nucleotide sequence ID" value="NZ_JAUOPZ010000002.1"/>
</dbReference>
<dbReference type="SMART" id="SM00382">
    <property type="entry name" value="AAA"/>
    <property type="match status" value="1"/>
</dbReference>
<dbReference type="GO" id="GO:0022857">
    <property type="term" value="F:transmembrane transporter activity"/>
    <property type="evidence" value="ECO:0007669"/>
    <property type="project" value="TreeGrafter"/>
</dbReference>
<evidence type="ECO:0000256" key="1">
    <source>
        <dbReference type="ARBA" id="ARBA00022448"/>
    </source>
</evidence>
<keyword evidence="3 6" id="KW-0067">ATP-binding</keyword>
<dbReference type="Pfam" id="PF00005">
    <property type="entry name" value="ABC_tran"/>
    <property type="match status" value="1"/>
</dbReference>
<dbReference type="SUPFAM" id="SSF52540">
    <property type="entry name" value="P-loop containing nucleoside triphosphate hydrolases"/>
    <property type="match status" value="1"/>
</dbReference>
<dbReference type="PANTHER" id="PTHR24220">
    <property type="entry name" value="IMPORT ATP-BINDING PROTEIN"/>
    <property type="match status" value="1"/>
</dbReference>
<dbReference type="GO" id="GO:0016887">
    <property type="term" value="F:ATP hydrolysis activity"/>
    <property type="evidence" value="ECO:0007669"/>
    <property type="project" value="InterPro"/>
</dbReference>
<dbReference type="AlphaFoldDB" id="A0AAW7Z1N2"/>
<dbReference type="InterPro" id="IPR003439">
    <property type="entry name" value="ABC_transporter-like_ATP-bd"/>
</dbReference>
<organism evidence="6 7">
    <name type="scientific">Alteromonas stellipolaris</name>
    <dbReference type="NCBI Taxonomy" id="233316"/>
    <lineage>
        <taxon>Bacteria</taxon>
        <taxon>Pseudomonadati</taxon>
        <taxon>Pseudomonadota</taxon>
        <taxon>Gammaproteobacteria</taxon>
        <taxon>Alteromonadales</taxon>
        <taxon>Alteromonadaceae</taxon>
        <taxon>Alteromonas/Salinimonas group</taxon>
        <taxon>Alteromonas</taxon>
    </lineage>
</organism>
<evidence type="ECO:0000256" key="2">
    <source>
        <dbReference type="ARBA" id="ARBA00022741"/>
    </source>
</evidence>
<dbReference type="PANTHER" id="PTHR24220:SF611">
    <property type="entry name" value="ATP-BINDING COMPONENT OF ABC TRANSPORTER-RELATED"/>
    <property type="match status" value="1"/>
</dbReference>
<evidence type="ECO:0000256" key="3">
    <source>
        <dbReference type="ARBA" id="ARBA00022840"/>
    </source>
</evidence>
<dbReference type="GO" id="GO:0005524">
    <property type="term" value="F:ATP binding"/>
    <property type="evidence" value="ECO:0007669"/>
    <property type="project" value="UniProtKB-KW"/>
</dbReference>
<protein>
    <submittedName>
        <fullName evidence="6">ABC transporter ATP-binding protein</fullName>
    </submittedName>
</protein>
<keyword evidence="1" id="KW-0813">Transport</keyword>
<dbReference type="CDD" id="cd03255">
    <property type="entry name" value="ABC_MJ0796_LolCDE_FtsE"/>
    <property type="match status" value="1"/>
</dbReference>
<evidence type="ECO:0000259" key="5">
    <source>
        <dbReference type="PROSITE" id="PS50893"/>
    </source>
</evidence>
<keyword evidence="2" id="KW-0547">Nucleotide-binding</keyword>
<dbReference type="Gene3D" id="3.40.50.300">
    <property type="entry name" value="P-loop containing nucleotide triphosphate hydrolases"/>
    <property type="match status" value="1"/>
</dbReference>
<comment type="caution">
    <text evidence="6">The sequence shown here is derived from an EMBL/GenBank/DDBJ whole genome shotgun (WGS) entry which is preliminary data.</text>
</comment>